<keyword evidence="3" id="KW-1185">Reference proteome</keyword>
<evidence type="ECO:0000313" key="1">
    <source>
        <dbReference type="EMBL" id="AKG05340.1"/>
    </source>
</evidence>
<reference evidence="4" key="2">
    <citation type="submission" date="2015-06" db="EMBL/GenBank/DDBJ databases">
        <title>Salimicrobium jeotgali MJ3, isolated from Myulchi jeot, a traditional Korean fermented seafood.</title>
        <authorList>
            <person name="Kim K.H."/>
            <person name="Jeon C.O."/>
            <person name="Jin H.M."/>
        </authorList>
    </citation>
    <scope>NUCLEOTIDE SEQUENCE [LARGE SCALE GENOMIC DNA]</scope>
    <source>
        <strain evidence="4">MJ3</strain>
    </source>
</reference>
<protein>
    <submittedName>
        <fullName evidence="2">Uncharacterized protein</fullName>
    </submittedName>
</protein>
<dbReference type="Proteomes" id="UP000011746">
    <property type="component" value="Unassembled WGS sequence"/>
</dbReference>
<evidence type="ECO:0000313" key="2">
    <source>
        <dbReference type="EMBL" id="EKE31346.1"/>
    </source>
</evidence>
<dbReference type="RefSeq" id="WP_008590607.1">
    <property type="nucleotide sequence ID" value="NZ_AMPQ01000011.1"/>
</dbReference>
<dbReference type="eggNOG" id="ENOG5033N37">
    <property type="taxonomic scope" value="Bacteria"/>
</dbReference>
<dbReference type="EMBL" id="AMPQ01000011">
    <property type="protein sequence ID" value="EKE31346.1"/>
    <property type="molecule type" value="Genomic_DNA"/>
</dbReference>
<dbReference type="Proteomes" id="UP000092654">
    <property type="component" value="Chromosome"/>
</dbReference>
<name>K2FJW2_9BACI</name>
<dbReference type="AlphaFoldDB" id="K2FJW2"/>
<evidence type="ECO:0000313" key="3">
    <source>
        <dbReference type="Proteomes" id="UP000011746"/>
    </source>
</evidence>
<dbReference type="PATRIC" id="fig|1230341.3.peg.1837"/>
<reference evidence="2 3" key="1">
    <citation type="journal article" date="2012" name="J. Bacteriol.">
        <title>Draft Genome Sequence of Salimicrobium sp. Strain MJ3, Isolated from Myulchi-Jeot, Korean Fermented Seafood.</title>
        <authorList>
            <person name="Lee S.H."/>
            <person name="Jung J.Y."/>
            <person name="Jeon C.O."/>
        </authorList>
    </citation>
    <scope>NUCLEOTIDE SEQUENCE [LARGE SCALE GENOMIC DNA]</scope>
    <source>
        <strain evidence="2 3">MJ3</strain>
    </source>
</reference>
<gene>
    <name evidence="1" type="ORF">AAV35_011500</name>
    <name evidence="2" type="ORF">MJ3_08921</name>
</gene>
<dbReference type="EMBL" id="CP011361">
    <property type="protein sequence ID" value="AKG05340.1"/>
    <property type="molecule type" value="Genomic_DNA"/>
</dbReference>
<dbReference type="STRING" id="1230341.AAV35_011500"/>
<dbReference type="KEGG" id="sje:AAV35_011500"/>
<accession>K2FJW2</accession>
<organism evidence="2 3">
    <name type="scientific">Salimicrobium jeotgali</name>
    <dbReference type="NCBI Taxonomy" id="1230341"/>
    <lineage>
        <taxon>Bacteria</taxon>
        <taxon>Bacillati</taxon>
        <taxon>Bacillota</taxon>
        <taxon>Bacilli</taxon>
        <taxon>Bacillales</taxon>
        <taxon>Bacillaceae</taxon>
        <taxon>Salimicrobium</taxon>
    </lineage>
</organism>
<proteinExistence type="predicted"/>
<sequence length="78" mass="9150">MKTSNKHRLAYYDIPSKADNVKTFDGKVYNVRGFWVIDKNGVAEKLPNIYYRIRTVKDSHFKTIAKRKNPMSELKSVK</sequence>
<dbReference type="OrthoDB" id="2909618at2"/>
<reference evidence="1" key="3">
    <citation type="submission" date="2016-11" db="EMBL/GenBank/DDBJ databases">
        <title>Salimicrobium jeotgali MJ3, isolated from Myulchi jeot, a traditional Korean fermented seafood.</title>
        <authorList>
            <person name="Kim K.H."/>
            <person name="Jeon C.O."/>
            <person name="Jin H.M."/>
        </authorList>
    </citation>
    <scope>NUCLEOTIDE SEQUENCE</scope>
    <source>
        <strain evidence="1">MJ3</strain>
    </source>
</reference>
<evidence type="ECO:0000313" key="4">
    <source>
        <dbReference type="Proteomes" id="UP000092654"/>
    </source>
</evidence>